<evidence type="ECO:0000313" key="2">
    <source>
        <dbReference type="EMBL" id="GJE96114.1"/>
    </source>
</evidence>
<keyword evidence="3" id="KW-1185">Reference proteome</keyword>
<feature type="compositionally biased region" description="Polar residues" evidence="1">
    <location>
        <begin position="249"/>
        <end position="261"/>
    </location>
</feature>
<feature type="compositionally biased region" description="Basic and acidic residues" evidence="1">
    <location>
        <begin position="8"/>
        <end position="26"/>
    </location>
</feature>
<feature type="region of interest" description="Disordered" evidence="1">
    <location>
        <begin position="1"/>
        <end position="26"/>
    </location>
</feature>
<name>A0A9P3LIX3_9APHY</name>
<protein>
    <submittedName>
        <fullName evidence="2">Uncharacterized protein</fullName>
    </submittedName>
</protein>
<feature type="compositionally biased region" description="Basic residues" evidence="1">
    <location>
        <begin position="233"/>
        <end position="245"/>
    </location>
</feature>
<gene>
    <name evidence="2" type="ORF">PsYK624_123070</name>
</gene>
<dbReference type="EMBL" id="BPQB01000056">
    <property type="protein sequence ID" value="GJE96114.1"/>
    <property type="molecule type" value="Genomic_DNA"/>
</dbReference>
<dbReference type="AlphaFoldDB" id="A0A9P3LIX3"/>
<comment type="caution">
    <text evidence="2">The sequence shown here is derived from an EMBL/GenBank/DDBJ whole genome shotgun (WGS) entry which is preliminary data.</text>
</comment>
<sequence>MKCSATYHRREPAWHSRGATRRDARAGRLSTVDDQLVPVSRRMHSSARRARTLQSSVAPAPADLAWHAAPGPPRLPFCARRKLCTMSVAHMESLQFPGTGSASTPWPALHLRAPSSPCATHAAKFDLCRRTRRSADISSRASLPCAPLAPETAVGADARCVETSSRCLYKRQRCLHAPPVFLRNWLTGADFEQLVPVPRQAVANALVAIVRIPTLAAGSLSLFYPSSRTPHIRHTQLSMSRRRPLPRAQDTTHQPACRSTR</sequence>
<accession>A0A9P3LIX3</accession>
<evidence type="ECO:0000313" key="3">
    <source>
        <dbReference type="Proteomes" id="UP000703269"/>
    </source>
</evidence>
<organism evidence="2 3">
    <name type="scientific">Phanerochaete sordida</name>
    <dbReference type="NCBI Taxonomy" id="48140"/>
    <lineage>
        <taxon>Eukaryota</taxon>
        <taxon>Fungi</taxon>
        <taxon>Dikarya</taxon>
        <taxon>Basidiomycota</taxon>
        <taxon>Agaricomycotina</taxon>
        <taxon>Agaricomycetes</taxon>
        <taxon>Polyporales</taxon>
        <taxon>Phanerochaetaceae</taxon>
        <taxon>Phanerochaete</taxon>
    </lineage>
</organism>
<dbReference type="Proteomes" id="UP000703269">
    <property type="component" value="Unassembled WGS sequence"/>
</dbReference>
<evidence type="ECO:0000256" key="1">
    <source>
        <dbReference type="SAM" id="MobiDB-lite"/>
    </source>
</evidence>
<feature type="region of interest" description="Disordered" evidence="1">
    <location>
        <begin position="233"/>
        <end position="261"/>
    </location>
</feature>
<proteinExistence type="predicted"/>
<reference evidence="2 3" key="1">
    <citation type="submission" date="2021-08" db="EMBL/GenBank/DDBJ databases">
        <title>Draft Genome Sequence of Phanerochaete sordida strain YK-624.</title>
        <authorList>
            <person name="Mori T."/>
            <person name="Dohra H."/>
            <person name="Suzuki T."/>
            <person name="Kawagishi H."/>
            <person name="Hirai H."/>
        </authorList>
    </citation>
    <scope>NUCLEOTIDE SEQUENCE [LARGE SCALE GENOMIC DNA]</scope>
    <source>
        <strain evidence="2 3">YK-624</strain>
    </source>
</reference>